<evidence type="ECO:0000256" key="1">
    <source>
        <dbReference type="ARBA" id="ARBA00004138"/>
    </source>
</evidence>
<keyword evidence="6" id="KW-0966">Cell projection</keyword>
<dbReference type="PANTHER" id="PTHR21547">
    <property type="entry name" value="CLUSTERIN ASSOCIATED PROTEIN 1"/>
    <property type="match status" value="1"/>
</dbReference>
<proteinExistence type="inferred from homology"/>
<gene>
    <name evidence="7" type="ORF">L798_13207</name>
</gene>
<dbReference type="Proteomes" id="UP000027135">
    <property type="component" value="Unassembled WGS sequence"/>
</dbReference>
<dbReference type="EMBL" id="KK852980">
    <property type="protein sequence ID" value="KDR13001.1"/>
    <property type="molecule type" value="Genomic_DNA"/>
</dbReference>
<name>A0A067R4S8_ZOONE</name>
<evidence type="ECO:0000256" key="4">
    <source>
        <dbReference type="ARBA" id="ARBA00023054"/>
    </source>
</evidence>
<accession>A0A067R4S8</accession>
<dbReference type="Pfam" id="PF10234">
    <property type="entry name" value="Cluap1"/>
    <property type="match status" value="1"/>
</dbReference>
<evidence type="ECO:0000256" key="5">
    <source>
        <dbReference type="ARBA" id="ARBA00023069"/>
    </source>
</evidence>
<evidence type="ECO:0000313" key="8">
    <source>
        <dbReference type="Proteomes" id="UP000027135"/>
    </source>
</evidence>
<dbReference type="PANTHER" id="PTHR21547:SF0">
    <property type="entry name" value="CLUSTERIN-ASSOCIATED PROTEIN 1"/>
    <property type="match status" value="1"/>
</dbReference>
<dbReference type="OMA" id="VQFMVRF"/>
<dbReference type="InParanoid" id="A0A067R4S8"/>
<comment type="similarity">
    <text evidence="2">Belongs to the CLUAP1 family.</text>
</comment>
<dbReference type="GO" id="GO:0060271">
    <property type="term" value="P:cilium assembly"/>
    <property type="evidence" value="ECO:0007669"/>
    <property type="project" value="TreeGrafter"/>
</dbReference>
<reference evidence="7 8" key="1">
    <citation type="journal article" date="2014" name="Nat. Commun.">
        <title>Molecular traces of alternative social organization in a termite genome.</title>
        <authorList>
            <person name="Terrapon N."/>
            <person name="Li C."/>
            <person name="Robertson H.M."/>
            <person name="Ji L."/>
            <person name="Meng X."/>
            <person name="Booth W."/>
            <person name="Chen Z."/>
            <person name="Childers C.P."/>
            <person name="Glastad K.M."/>
            <person name="Gokhale K."/>
            <person name="Gowin J."/>
            <person name="Gronenberg W."/>
            <person name="Hermansen R.A."/>
            <person name="Hu H."/>
            <person name="Hunt B.G."/>
            <person name="Huylmans A.K."/>
            <person name="Khalil S.M."/>
            <person name="Mitchell R.D."/>
            <person name="Munoz-Torres M.C."/>
            <person name="Mustard J.A."/>
            <person name="Pan H."/>
            <person name="Reese J.T."/>
            <person name="Scharf M.E."/>
            <person name="Sun F."/>
            <person name="Vogel H."/>
            <person name="Xiao J."/>
            <person name="Yang W."/>
            <person name="Yang Z."/>
            <person name="Yang Z."/>
            <person name="Zhou J."/>
            <person name="Zhu J."/>
            <person name="Brent C.S."/>
            <person name="Elsik C.G."/>
            <person name="Goodisman M.A."/>
            <person name="Liberles D.A."/>
            <person name="Roe R.M."/>
            <person name="Vargo E.L."/>
            <person name="Vilcinskas A."/>
            <person name="Wang J."/>
            <person name="Bornberg-Bauer E."/>
            <person name="Korb J."/>
            <person name="Zhang G."/>
            <person name="Liebig J."/>
        </authorList>
    </citation>
    <scope>NUCLEOTIDE SEQUENCE [LARGE SCALE GENOMIC DNA]</scope>
    <source>
        <tissue evidence="7">Whole organism</tissue>
    </source>
</reference>
<keyword evidence="8" id="KW-1185">Reference proteome</keyword>
<dbReference type="InterPro" id="IPR019366">
    <property type="entry name" value="Clusterin-associated_protein-1"/>
</dbReference>
<keyword evidence="3" id="KW-0970">Cilium biogenesis/degradation</keyword>
<dbReference type="GO" id="GO:0030992">
    <property type="term" value="C:intraciliary transport particle B"/>
    <property type="evidence" value="ECO:0007669"/>
    <property type="project" value="TreeGrafter"/>
</dbReference>
<keyword evidence="4" id="KW-0175">Coiled coil</keyword>
<evidence type="ECO:0000256" key="3">
    <source>
        <dbReference type="ARBA" id="ARBA00022794"/>
    </source>
</evidence>
<evidence type="ECO:0000256" key="2">
    <source>
        <dbReference type="ARBA" id="ARBA00008340"/>
    </source>
</evidence>
<comment type="subcellular location">
    <subcellularLocation>
        <location evidence="1">Cell projection</location>
        <location evidence="1">Cilium</location>
    </subcellularLocation>
</comment>
<dbReference type="GO" id="GO:0005815">
    <property type="term" value="C:microtubule organizing center"/>
    <property type="evidence" value="ECO:0007669"/>
    <property type="project" value="TreeGrafter"/>
</dbReference>
<evidence type="ECO:0000256" key="6">
    <source>
        <dbReference type="ARBA" id="ARBA00023273"/>
    </source>
</evidence>
<sequence>MSYRDLRNFTEMMRSLGYTRLISMENFRNPNFQLVAEILIWIVKRFDPDADIPSEIDTEQDRVILVKSAAQFMVSGILVQLLEVITLWNW</sequence>
<dbReference type="eggNOG" id="KOG3647">
    <property type="taxonomic scope" value="Eukaryota"/>
</dbReference>
<keyword evidence="5" id="KW-0969">Cilium</keyword>
<dbReference type="GO" id="GO:0005929">
    <property type="term" value="C:cilium"/>
    <property type="evidence" value="ECO:0007669"/>
    <property type="project" value="UniProtKB-SubCell"/>
</dbReference>
<dbReference type="OrthoDB" id="438545at2759"/>
<evidence type="ECO:0000313" key="7">
    <source>
        <dbReference type="EMBL" id="KDR13001.1"/>
    </source>
</evidence>
<organism evidence="7 8">
    <name type="scientific">Zootermopsis nevadensis</name>
    <name type="common">Dampwood termite</name>
    <dbReference type="NCBI Taxonomy" id="136037"/>
    <lineage>
        <taxon>Eukaryota</taxon>
        <taxon>Metazoa</taxon>
        <taxon>Ecdysozoa</taxon>
        <taxon>Arthropoda</taxon>
        <taxon>Hexapoda</taxon>
        <taxon>Insecta</taxon>
        <taxon>Pterygota</taxon>
        <taxon>Neoptera</taxon>
        <taxon>Polyneoptera</taxon>
        <taxon>Dictyoptera</taxon>
        <taxon>Blattodea</taxon>
        <taxon>Blattoidea</taxon>
        <taxon>Termitoidae</taxon>
        <taxon>Termopsidae</taxon>
        <taxon>Zootermopsis</taxon>
    </lineage>
</organism>
<dbReference type="STRING" id="136037.A0A067R4S8"/>
<dbReference type="AlphaFoldDB" id="A0A067R4S8"/>
<protein>
    <submittedName>
        <fullName evidence="7">Clusterin-associated protein 1-like protein</fullName>
    </submittedName>
</protein>